<evidence type="ECO:0000313" key="3">
    <source>
        <dbReference type="EMBL" id="KAK7396368.1"/>
    </source>
</evidence>
<reference evidence="3 4" key="1">
    <citation type="submission" date="2024-01" db="EMBL/GenBank/DDBJ databases">
        <title>The genomes of 5 underutilized Papilionoideae crops provide insights into root nodulation and disease resistanc.</title>
        <authorList>
            <person name="Jiang F."/>
        </authorList>
    </citation>
    <scope>NUCLEOTIDE SEQUENCE [LARGE SCALE GENOMIC DNA]</scope>
    <source>
        <strain evidence="3">DUOXIRENSHENG_FW03</strain>
        <tissue evidence="3">Leaves</tissue>
    </source>
</reference>
<dbReference type="PANTHER" id="PTHR38936">
    <property type="entry name" value="TITIN-LIKE ISOFORM X2"/>
    <property type="match status" value="1"/>
</dbReference>
<feature type="region of interest" description="Disordered" evidence="2">
    <location>
        <begin position="124"/>
        <end position="164"/>
    </location>
</feature>
<name>A0AAN9SMN0_PSOTE</name>
<feature type="region of interest" description="Disordered" evidence="2">
    <location>
        <begin position="1"/>
        <end position="92"/>
    </location>
</feature>
<keyword evidence="4" id="KW-1185">Reference proteome</keyword>
<dbReference type="PANTHER" id="PTHR38936:SF1">
    <property type="entry name" value="DUF641 DOMAIN-CONTAINING PROTEIN"/>
    <property type="match status" value="1"/>
</dbReference>
<protein>
    <submittedName>
        <fullName evidence="3">Uncharacterized protein</fullName>
    </submittedName>
</protein>
<evidence type="ECO:0000256" key="1">
    <source>
        <dbReference type="SAM" id="Coils"/>
    </source>
</evidence>
<comment type="caution">
    <text evidence="3">The sequence shown here is derived from an EMBL/GenBank/DDBJ whole genome shotgun (WGS) entry which is preliminary data.</text>
</comment>
<evidence type="ECO:0000313" key="4">
    <source>
        <dbReference type="Proteomes" id="UP001386955"/>
    </source>
</evidence>
<dbReference type="Proteomes" id="UP001386955">
    <property type="component" value="Unassembled WGS sequence"/>
</dbReference>
<dbReference type="AlphaFoldDB" id="A0AAN9SMN0"/>
<keyword evidence="1" id="KW-0175">Coiled coil</keyword>
<gene>
    <name evidence="3" type="ORF">VNO78_17320</name>
</gene>
<dbReference type="EMBL" id="JAYMYS010000004">
    <property type="protein sequence ID" value="KAK7396368.1"/>
    <property type="molecule type" value="Genomic_DNA"/>
</dbReference>
<evidence type="ECO:0000256" key="2">
    <source>
        <dbReference type="SAM" id="MobiDB-lite"/>
    </source>
</evidence>
<feature type="compositionally biased region" description="Basic residues" evidence="2">
    <location>
        <begin position="71"/>
        <end position="86"/>
    </location>
</feature>
<organism evidence="3 4">
    <name type="scientific">Psophocarpus tetragonolobus</name>
    <name type="common">Winged bean</name>
    <name type="synonym">Dolichos tetragonolobus</name>
    <dbReference type="NCBI Taxonomy" id="3891"/>
    <lineage>
        <taxon>Eukaryota</taxon>
        <taxon>Viridiplantae</taxon>
        <taxon>Streptophyta</taxon>
        <taxon>Embryophyta</taxon>
        <taxon>Tracheophyta</taxon>
        <taxon>Spermatophyta</taxon>
        <taxon>Magnoliopsida</taxon>
        <taxon>eudicotyledons</taxon>
        <taxon>Gunneridae</taxon>
        <taxon>Pentapetalae</taxon>
        <taxon>rosids</taxon>
        <taxon>fabids</taxon>
        <taxon>Fabales</taxon>
        <taxon>Fabaceae</taxon>
        <taxon>Papilionoideae</taxon>
        <taxon>50 kb inversion clade</taxon>
        <taxon>NPAAA clade</taxon>
        <taxon>indigoferoid/millettioid clade</taxon>
        <taxon>Phaseoleae</taxon>
        <taxon>Psophocarpus</taxon>
    </lineage>
</organism>
<sequence length="289" mass="32466">MGRKRLYNSDRPQAMPAVVEPQPSNESIQLPGRLDSRPEIPLPGLTSFSLDGVGMPREKSPAAPEEVNKALGHKKKPPTHPKKKSKYYNGAPVRRSARIKSTVVSPPNTNCSFEVIEDITLSESEKDEAVTEHVMANEELELPQVPESEPESEPELADNLGEKKSFDEKVDRALRRIDALDDIVELLKDKVDEHLDLYESPSISYRSMYIDSQKKIEELTFENQRLNAKLENALGKIEVYEKEMRAKDAVKDTMISNMAKTLEAVVNVSTQAIHKECSASAVKRKRSEN</sequence>
<accession>A0AAN9SMN0</accession>
<feature type="coiled-coil region" evidence="1">
    <location>
        <begin position="170"/>
        <end position="243"/>
    </location>
</feature>
<proteinExistence type="predicted"/>